<sequence length="222" mass="25571">MPFGNGFNWGDLNTYSWKEHAILAAALFLIVLLFIVIPLMKAKRNKQAKKIIVESTVGSKKRIIFKDNDGDSVMFAGPNAWYIDNTGKTELYRAVEGNEVNYVGKAIFGSKEVKKVQITQEDDNFVKHSSMERHYITFDFVSQDEVRLGSRIFLTEREILRRLEQKRKQEAIEAKALAKQNKLDEKRQEKLSKAEKKREAKAQKRTAKLAKKEKSTTEEISN</sequence>
<evidence type="ECO:0000256" key="1">
    <source>
        <dbReference type="SAM" id="MobiDB-lite"/>
    </source>
</evidence>
<evidence type="ECO:0000313" key="4">
    <source>
        <dbReference type="Proteomes" id="UP000290909"/>
    </source>
</evidence>
<keyword evidence="2" id="KW-0472">Membrane</keyword>
<name>A0A449BKH3_9MOLU</name>
<dbReference type="KEGG" id="ahk:NCTC10172_00977"/>
<feature type="compositionally biased region" description="Basic and acidic residues" evidence="1">
    <location>
        <begin position="210"/>
        <end position="222"/>
    </location>
</feature>
<dbReference type="RefSeq" id="WP_035368591.1">
    <property type="nucleotide sequence ID" value="NZ_LR215050.1"/>
</dbReference>
<keyword evidence="4" id="KW-1185">Reference proteome</keyword>
<proteinExistence type="predicted"/>
<evidence type="ECO:0000313" key="3">
    <source>
        <dbReference type="EMBL" id="VEU82949.1"/>
    </source>
</evidence>
<reference evidence="3 4" key="1">
    <citation type="submission" date="2019-01" db="EMBL/GenBank/DDBJ databases">
        <authorList>
            <consortium name="Pathogen Informatics"/>
        </authorList>
    </citation>
    <scope>NUCLEOTIDE SEQUENCE [LARGE SCALE GENOMIC DNA]</scope>
    <source>
        <strain evidence="3 4">NCTC10172</strain>
    </source>
</reference>
<evidence type="ECO:0000256" key="2">
    <source>
        <dbReference type="SAM" id="Phobius"/>
    </source>
</evidence>
<feature type="compositionally biased region" description="Basic and acidic residues" evidence="1">
    <location>
        <begin position="183"/>
        <end position="202"/>
    </location>
</feature>
<dbReference type="STRING" id="1408416.GCA_000702765_00415"/>
<feature type="region of interest" description="Disordered" evidence="1">
    <location>
        <begin position="183"/>
        <end position="222"/>
    </location>
</feature>
<dbReference type="EMBL" id="LR215050">
    <property type="protein sequence ID" value="VEU82949.1"/>
    <property type="molecule type" value="Genomic_DNA"/>
</dbReference>
<feature type="transmembrane region" description="Helical" evidence="2">
    <location>
        <begin position="20"/>
        <end position="40"/>
    </location>
</feature>
<organism evidence="3 4">
    <name type="scientific">Acholeplasma hippikon</name>
    <dbReference type="NCBI Taxonomy" id="264636"/>
    <lineage>
        <taxon>Bacteria</taxon>
        <taxon>Bacillati</taxon>
        <taxon>Mycoplasmatota</taxon>
        <taxon>Mollicutes</taxon>
        <taxon>Acholeplasmatales</taxon>
        <taxon>Acholeplasmataceae</taxon>
        <taxon>Acholeplasma</taxon>
    </lineage>
</organism>
<keyword evidence="2" id="KW-0812">Transmembrane</keyword>
<keyword evidence="2" id="KW-1133">Transmembrane helix</keyword>
<protein>
    <submittedName>
        <fullName evidence="3">Uncharacterized protein</fullName>
    </submittedName>
</protein>
<dbReference type="Proteomes" id="UP000290909">
    <property type="component" value="Chromosome"/>
</dbReference>
<dbReference type="AlphaFoldDB" id="A0A449BKH3"/>
<accession>A0A449BKH3</accession>
<gene>
    <name evidence="3" type="ORF">NCTC10172_00977</name>
</gene>